<reference evidence="6" key="1">
    <citation type="journal article" date="2023" name="Plant J.">
        <title>The genome of the king protea, Protea cynaroides.</title>
        <authorList>
            <person name="Chang J."/>
            <person name="Duong T.A."/>
            <person name="Schoeman C."/>
            <person name="Ma X."/>
            <person name="Roodt D."/>
            <person name="Barker N."/>
            <person name="Li Z."/>
            <person name="Van de Peer Y."/>
            <person name="Mizrachi E."/>
        </authorList>
    </citation>
    <scope>NUCLEOTIDE SEQUENCE</scope>
    <source>
        <tissue evidence="6">Young leaves</tissue>
    </source>
</reference>
<dbReference type="PANTHER" id="PTHR31263:SF44">
    <property type="entry name" value="OS04G0481200 PROTEIN"/>
    <property type="match status" value="1"/>
</dbReference>
<organism evidence="6 7">
    <name type="scientific">Protea cynaroides</name>
    <dbReference type="NCBI Taxonomy" id="273540"/>
    <lineage>
        <taxon>Eukaryota</taxon>
        <taxon>Viridiplantae</taxon>
        <taxon>Streptophyta</taxon>
        <taxon>Embryophyta</taxon>
        <taxon>Tracheophyta</taxon>
        <taxon>Spermatophyta</taxon>
        <taxon>Magnoliopsida</taxon>
        <taxon>Proteales</taxon>
        <taxon>Proteaceae</taxon>
        <taxon>Protea</taxon>
    </lineage>
</organism>
<evidence type="ECO:0000256" key="2">
    <source>
        <dbReference type="ARBA" id="ARBA00022801"/>
    </source>
</evidence>
<comment type="caution">
    <text evidence="6">The sequence shown here is derived from an EMBL/GenBank/DDBJ whole genome shotgun (WGS) entry which is preliminary data.</text>
</comment>
<dbReference type="SUPFAM" id="SSF51445">
    <property type="entry name" value="(Trans)glycosidases"/>
    <property type="match status" value="1"/>
</dbReference>
<name>A0A9Q0KSV6_9MAGN</name>
<comment type="similarity">
    <text evidence="1 4">Belongs to the glycosyl hydrolase 5 (cellulase A) family.</text>
</comment>
<dbReference type="Proteomes" id="UP001141806">
    <property type="component" value="Unassembled WGS sequence"/>
</dbReference>
<dbReference type="GO" id="GO:0004553">
    <property type="term" value="F:hydrolase activity, hydrolyzing O-glycosyl compounds"/>
    <property type="evidence" value="ECO:0007669"/>
    <property type="project" value="InterPro"/>
</dbReference>
<dbReference type="InterPro" id="IPR001547">
    <property type="entry name" value="Glyco_hydro_5"/>
</dbReference>
<dbReference type="OrthoDB" id="442731at2759"/>
<dbReference type="Pfam" id="PF00150">
    <property type="entry name" value="Cellulase"/>
    <property type="match status" value="1"/>
</dbReference>
<feature type="domain" description="Glycoside hydrolase family 5" evidence="5">
    <location>
        <begin position="149"/>
        <end position="272"/>
    </location>
</feature>
<keyword evidence="7" id="KW-1185">Reference proteome</keyword>
<evidence type="ECO:0000313" key="7">
    <source>
        <dbReference type="Proteomes" id="UP001141806"/>
    </source>
</evidence>
<dbReference type="PANTHER" id="PTHR31263">
    <property type="entry name" value="CELLULASE FAMILY PROTEIN (AFU_ORTHOLOGUE AFUA_5G14560)"/>
    <property type="match status" value="1"/>
</dbReference>
<proteinExistence type="inferred from homology"/>
<dbReference type="Gene3D" id="3.20.20.80">
    <property type="entry name" value="Glycosidases"/>
    <property type="match status" value="1"/>
</dbReference>
<accession>A0A9Q0KSV6</accession>
<sequence>MWLPITCIHVEMPHCNNFFNLSSPFFFLWFYNSSGEFFVVLGVMGTLVHGSAVPIHWYKEFFPCNQHLLTSHLFLKQIFDNVFALSGYDTKKSGKRNATYDCVLCGKVTEMLRFKRPTQTLDFVLSIDQRGRNAGARYCHLHSFRKIGAETVHDANPNVLVILSGFDFDKYLGMLKNQPVNVSFEEKLVFEVHWYSFAASDGWINCNPNDVCASQVQFLRHHAFFLLDQGYPLFMSEWGVNLKGDDVADNRHSSCVFALLAELDLDWALWTLMGSYYYRENVMEMNEYYDVLNWD</sequence>
<evidence type="ECO:0000259" key="5">
    <source>
        <dbReference type="Pfam" id="PF00150"/>
    </source>
</evidence>
<evidence type="ECO:0000313" key="6">
    <source>
        <dbReference type="EMBL" id="KAJ4975994.1"/>
    </source>
</evidence>
<dbReference type="EMBL" id="JAMYWD010000003">
    <property type="protein sequence ID" value="KAJ4975994.1"/>
    <property type="molecule type" value="Genomic_DNA"/>
</dbReference>
<gene>
    <name evidence="6" type="ORF">NE237_001100</name>
</gene>
<dbReference type="GO" id="GO:0000272">
    <property type="term" value="P:polysaccharide catabolic process"/>
    <property type="evidence" value="ECO:0007669"/>
    <property type="project" value="InterPro"/>
</dbReference>
<evidence type="ECO:0000256" key="4">
    <source>
        <dbReference type="RuleBase" id="RU361153"/>
    </source>
</evidence>
<dbReference type="InterPro" id="IPR017853">
    <property type="entry name" value="GH"/>
</dbReference>
<evidence type="ECO:0000256" key="3">
    <source>
        <dbReference type="ARBA" id="ARBA00023295"/>
    </source>
</evidence>
<evidence type="ECO:0000256" key="1">
    <source>
        <dbReference type="ARBA" id="ARBA00005641"/>
    </source>
</evidence>
<dbReference type="AlphaFoldDB" id="A0A9Q0KSV6"/>
<keyword evidence="2 4" id="KW-0378">Hydrolase</keyword>
<keyword evidence="3 4" id="KW-0326">Glycosidase</keyword>
<protein>
    <recommendedName>
        <fullName evidence="5">Glycoside hydrolase family 5 domain-containing protein</fullName>
    </recommendedName>
</protein>